<name>A0A1F6CR72_HANXR</name>
<accession>A0A1F6CR72</accession>
<gene>
    <name evidence="1" type="ORF">A3F84_01140</name>
</gene>
<organism evidence="1 2">
    <name type="scientific">Handelsmanbacteria sp. (strain RIFCSPLOWO2_12_FULL_64_10)</name>
    <dbReference type="NCBI Taxonomy" id="1817868"/>
    <lineage>
        <taxon>Bacteria</taxon>
        <taxon>Candidatus Handelsmaniibacteriota</taxon>
    </lineage>
</organism>
<comment type="caution">
    <text evidence="1">The sequence shown here is derived from an EMBL/GenBank/DDBJ whole genome shotgun (WGS) entry which is preliminary data.</text>
</comment>
<dbReference type="AlphaFoldDB" id="A0A1F6CR72"/>
<protein>
    <submittedName>
        <fullName evidence="1">Uncharacterized protein</fullName>
    </submittedName>
</protein>
<dbReference type="Proteomes" id="UP000178606">
    <property type="component" value="Unassembled WGS sequence"/>
</dbReference>
<dbReference type="EMBL" id="MFKF01000175">
    <property type="protein sequence ID" value="OGG51643.1"/>
    <property type="molecule type" value="Genomic_DNA"/>
</dbReference>
<proteinExistence type="predicted"/>
<evidence type="ECO:0000313" key="2">
    <source>
        <dbReference type="Proteomes" id="UP000178606"/>
    </source>
</evidence>
<sequence>MILSKWDCSEEETQFVKDYLAQVEYTDYDRLFQLCDALALPSGFCLIEKRLVDAALRHGINEHVVPKWRATIDIQQAFEKAIGRSIYSVLPGVMENTFGLELKT</sequence>
<evidence type="ECO:0000313" key="1">
    <source>
        <dbReference type="EMBL" id="OGG51643.1"/>
    </source>
</evidence>
<reference evidence="1 2" key="1">
    <citation type="journal article" date="2016" name="Nat. Commun.">
        <title>Thousands of microbial genomes shed light on interconnected biogeochemical processes in an aquifer system.</title>
        <authorList>
            <person name="Anantharaman K."/>
            <person name="Brown C.T."/>
            <person name="Hug L.A."/>
            <person name="Sharon I."/>
            <person name="Castelle C.J."/>
            <person name="Probst A.J."/>
            <person name="Thomas B.C."/>
            <person name="Singh A."/>
            <person name="Wilkins M.J."/>
            <person name="Karaoz U."/>
            <person name="Brodie E.L."/>
            <person name="Williams K.H."/>
            <person name="Hubbard S.S."/>
            <person name="Banfield J.F."/>
        </authorList>
    </citation>
    <scope>NUCLEOTIDE SEQUENCE [LARGE SCALE GENOMIC DNA]</scope>
    <source>
        <strain evidence="2">RIFCSPLOWO2_12_FULL_64_10</strain>
    </source>
</reference>